<sequence length="205" mass="24155">MGRSRRIWNPDAYEHVVMRGNNRQAIFQGEADKAAFFRVLTYAHNKYPFTILAYCLMTNHYHLLIKSAEVPLGKLMALINKRYSDYYKKKYNYSGYFYESRYYSSKAITHKSTLAISRYIHRNPINTAEPMVEDMKDYPYSSYRLYAASHRSPYDFLDLTYLPTILLPPYSSCLADYLLYCEEPDLPNIKSQEENCLGAWHPNNI</sequence>
<reference evidence="2 3" key="1">
    <citation type="submission" date="2023-07" db="EMBL/GenBank/DDBJ databases">
        <title>Genomic Encyclopedia of Type Strains, Phase IV (KMG-IV): sequencing the most valuable type-strain genomes for metagenomic binning, comparative biology and taxonomic classification.</title>
        <authorList>
            <person name="Goeker M."/>
        </authorList>
    </citation>
    <scope>NUCLEOTIDE SEQUENCE [LARGE SCALE GENOMIC DNA]</scope>
    <source>
        <strain evidence="2 3">DSM 16419</strain>
    </source>
</reference>
<accession>A0ABU0GSM6</accession>
<comment type="caution">
    <text evidence="2">The sequence shown here is derived from an EMBL/GenBank/DDBJ whole genome shotgun (WGS) entry which is preliminary data.</text>
</comment>
<keyword evidence="3" id="KW-1185">Reference proteome</keyword>
<feature type="domain" description="Transposase IS200-like" evidence="1">
    <location>
        <begin position="9"/>
        <end position="123"/>
    </location>
</feature>
<dbReference type="InterPro" id="IPR002686">
    <property type="entry name" value="Transposase_17"/>
</dbReference>
<gene>
    <name evidence="2" type="ORF">QOZ98_001192</name>
</gene>
<dbReference type="PANTHER" id="PTHR34322:SF2">
    <property type="entry name" value="TRANSPOSASE IS200-LIKE DOMAIN-CONTAINING PROTEIN"/>
    <property type="match status" value="1"/>
</dbReference>
<dbReference type="RefSeq" id="WP_308786541.1">
    <property type="nucleotide sequence ID" value="NZ_JAUSWB010000002.1"/>
</dbReference>
<dbReference type="Proteomes" id="UP001241988">
    <property type="component" value="Unassembled WGS sequence"/>
</dbReference>
<evidence type="ECO:0000313" key="3">
    <source>
        <dbReference type="Proteomes" id="UP001241988"/>
    </source>
</evidence>
<proteinExistence type="predicted"/>
<name>A0ABU0GSM6_9BACL</name>
<dbReference type="PANTHER" id="PTHR34322">
    <property type="entry name" value="TRANSPOSASE, Y1_TNP DOMAIN-CONTAINING"/>
    <property type="match status" value="1"/>
</dbReference>
<dbReference type="Gene3D" id="3.30.70.1290">
    <property type="entry name" value="Transposase IS200-like"/>
    <property type="match status" value="1"/>
</dbReference>
<dbReference type="EMBL" id="JAUSWB010000002">
    <property type="protein sequence ID" value="MDQ0428366.1"/>
    <property type="molecule type" value="Genomic_DNA"/>
</dbReference>
<dbReference type="SMART" id="SM01321">
    <property type="entry name" value="Y1_Tnp"/>
    <property type="match status" value="1"/>
</dbReference>
<evidence type="ECO:0000313" key="2">
    <source>
        <dbReference type="EMBL" id="MDQ0428366.1"/>
    </source>
</evidence>
<dbReference type="InterPro" id="IPR036515">
    <property type="entry name" value="Transposase_17_sf"/>
</dbReference>
<protein>
    <submittedName>
        <fullName evidence="2">REP element-mobilizing transposase RayT</fullName>
    </submittedName>
</protein>
<dbReference type="SUPFAM" id="SSF143422">
    <property type="entry name" value="Transposase IS200-like"/>
    <property type="match status" value="1"/>
</dbReference>
<organism evidence="2 3">
    <name type="scientific">Planomicrobium stackebrandtii</name>
    <dbReference type="NCBI Taxonomy" id="253160"/>
    <lineage>
        <taxon>Bacteria</taxon>
        <taxon>Bacillati</taxon>
        <taxon>Bacillota</taxon>
        <taxon>Bacilli</taxon>
        <taxon>Bacillales</taxon>
        <taxon>Caryophanaceae</taxon>
        <taxon>Planomicrobium</taxon>
    </lineage>
</organism>
<dbReference type="Pfam" id="PF01797">
    <property type="entry name" value="Y1_Tnp"/>
    <property type="match status" value="1"/>
</dbReference>
<evidence type="ECO:0000259" key="1">
    <source>
        <dbReference type="SMART" id="SM01321"/>
    </source>
</evidence>